<dbReference type="CDD" id="cd00293">
    <property type="entry name" value="USP-like"/>
    <property type="match status" value="1"/>
</dbReference>
<organism evidence="2 3">
    <name type="scientific">Ruegeria marina</name>
    <dbReference type="NCBI Taxonomy" id="639004"/>
    <lineage>
        <taxon>Bacteria</taxon>
        <taxon>Pseudomonadati</taxon>
        <taxon>Pseudomonadota</taxon>
        <taxon>Alphaproteobacteria</taxon>
        <taxon>Rhodobacterales</taxon>
        <taxon>Roseobacteraceae</taxon>
        <taxon>Ruegeria</taxon>
    </lineage>
</organism>
<dbReference type="Proteomes" id="UP000199628">
    <property type="component" value="Unassembled WGS sequence"/>
</dbReference>
<evidence type="ECO:0000313" key="3">
    <source>
        <dbReference type="Proteomes" id="UP000199628"/>
    </source>
</evidence>
<dbReference type="Pfam" id="PF00582">
    <property type="entry name" value="Usp"/>
    <property type="match status" value="1"/>
</dbReference>
<dbReference type="InterPro" id="IPR014729">
    <property type="entry name" value="Rossmann-like_a/b/a_fold"/>
</dbReference>
<gene>
    <name evidence="2" type="ORF">SAMN04488239_1308</name>
</gene>
<evidence type="ECO:0000313" key="2">
    <source>
        <dbReference type="EMBL" id="SDE71320.1"/>
    </source>
</evidence>
<keyword evidence="3" id="KW-1185">Reference proteome</keyword>
<dbReference type="AlphaFoldDB" id="A0A1G7F601"/>
<dbReference type="EMBL" id="FMZV01000030">
    <property type="protein sequence ID" value="SDE71320.1"/>
    <property type="molecule type" value="Genomic_DNA"/>
</dbReference>
<dbReference type="SUPFAM" id="SSF52402">
    <property type="entry name" value="Adenine nucleotide alpha hydrolases-like"/>
    <property type="match status" value="1"/>
</dbReference>
<dbReference type="STRING" id="639004.SAMN04488239_1308"/>
<proteinExistence type="predicted"/>
<evidence type="ECO:0000259" key="1">
    <source>
        <dbReference type="Pfam" id="PF00582"/>
    </source>
</evidence>
<dbReference type="Gene3D" id="3.40.50.620">
    <property type="entry name" value="HUPs"/>
    <property type="match status" value="1"/>
</dbReference>
<feature type="domain" description="UspA" evidence="1">
    <location>
        <begin position="3"/>
        <end position="138"/>
    </location>
</feature>
<reference evidence="3" key="1">
    <citation type="submission" date="2016-10" db="EMBL/GenBank/DDBJ databases">
        <authorList>
            <person name="Varghese N."/>
            <person name="Submissions S."/>
        </authorList>
    </citation>
    <scope>NUCLEOTIDE SEQUENCE [LARGE SCALE GENOMIC DNA]</scope>
    <source>
        <strain evidence="3">CGMCC 1.9108</strain>
    </source>
</reference>
<name>A0A1G7F601_9RHOB</name>
<accession>A0A1G7F601</accession>
<sequence length="138" mass="14796">MWYKHIMLPIDLEHADRMGKAIETALALTVQFGAKLTIVGVTSELPGVSAHNPAEFEEKLSALAQRLGEGLPHGAQSKTYVAHDPTAQLDAILLDAVKDVEADLVVMASHIPNALNAIWPSHGGKMASHADISVFVVR</sequence>
<protein>
    <submittedName>
        <fullName evidence="2">Nucleotide-binding universal stress protein, UspA family</fullName>
    </submittedName>
</protein>
<dbReference type="InterPro" id="IPR006016">
    <property type="entry name" value="UspA"/>
</dbReference>